<dbReference type="RefSeq" id="WP_226392878.1">
    <property type="nucleotide sequence ID" value="NZ_JADCKB010000014.1"/>
</dbReference>
<reference evidence="2" key="1">
    <citation type="submission" date="2020-10" db="EMBL/GenBank/DDBJ databases">
        <title>ChiBAC.</title>
        <authorList>
            <person name="Zenner C."/>
            <person name="Hitch T.C.A."/>
            <person name="Clavel T."/>
        </authorList>
    </citation>
    <scope>NUCLEOTIDE SEQUENCE</scope>
    <source>
        <strain evidence="2">DSM 107454</strain>
    </source>
</reference>
<dbReference type="GO" id="GO:0004722">
    <property type="term" value="F:protein serine/threonine phosphatase activity"/>
    <property type="evidence" value="ECO:0007669"/>
    <property type="project" value="InterPro"/>
</dbReference>
<accession>A0A9D5M1C4</accession>
<feature type="domain" description="PPM-type phosphatase" evidence="1">
    <location>
        <begin position="2"/>
        <end position="239"/>
    </location>
</feature>
<proteinExistence type="predicted"/>
<dbReference type="Gene3D" id="3.60.40.10">
    <property type="entry name" value="PPM-type phosphatase domain"/>
    <property type="match status" value="1"/>
</dbReference>
<sequence>MDAAKICDIGGRTENQDYAAIYTQNQTGCFIVADGLGGHGGGELASEAAALAVLRHFHSQPSCTKDCLAHCFAAAHQAVLQKASETAFSGMRTTLAVLLIEQDTAIWGHIGDSRIYYFHNNTLTQVTADHSVAYLAYLNGEIKYQDIRHSPDQNRLIRSIGAGKECKPALGEAVSLTPGDTFLLCSDGFWELLSEKEMLSSLKKSSTASRWLAKMLRIANEKRKRIPDHDNFSAITIWI</sequence>
<dbReference type="PROSITE" id="PS51746">
    <property type="entry name" value="PPM_2"/>
    <property type="match status" value="1"/>
</dbReference>
<dbReference type="AlphaFoldDB" id="A0A9D5M1C4"/>
<protein>
    <submittedName>
        <fullName evidence="2">Serine/threonine-protein phosphatase</fullName>
    </submittedName>
</protein>
<organism evidence="2 3">
    <name type="scientific">Ructibacterium gallinarum</name>
    <dbReference type="NCBI Taxonomy" id="2779355"/>
    <lineage>
        <taxon>Bacteria</taxon>
        <taxon>Bacillati</taxon>
        <taxon>Bacillota</taxon>
        <taxon>Clostridia</taxon>
        <taxon>Eubacteriales</taxon>
        <taxon>Oscillospiraceae</taxon>
        <taxon>Ructibacterium</taxon>
    </lineage>
</organism>
<comment type="caution">
    <text evidence="2">The sequence shown here is derived from an EMBL/GenBank/DDBJ whole genome shotgun (WGS) entry which is preliminary data.</text>
</comment>
<dbReference type="Pfam" id="PF13672">
    <property type="entry name" value="PP2C_2"/>
    <property type="match status" value="1"/>
</dbReference>
<dbReference type="SUPFAM" id="SSF81606">
    <property type="entry name" value="PP2C-like"/>
    <property type="match status" value="1"/>
</dbReference>
<dbReference type="InterPro" id="IPR036457">
    <property type="entry name" value="PPM-type-like_dom_sf"/>
</dbReference>
<evidence type="ECO:0000313" key="3">
    <source>
        <dbReference type="Proteomes" id="UP000806542"/>
    </source>
</evidence>
<dbReference type="SMART" id="SM00331">
    <property type="entry name" value="PP2C_SIG"/>
    <property type="match status" value="1"/>
</dbReference>
<evidence type="ECO:0000259" key="1">
    <source>
        <dbReference type="PROSITE" id="PS51746"/>
    </source>
</evidence>
<dbReference type="EMBL" id="JADCKB010000014">
    <property type="protein sequence ID" value="MBE5040326.1"/>
    <property type="molecule type" value="Genomic_DNA"/>
</dbReference>
<evidence type="ECO:0000313" key="2">
    <source>
        <dbReference type="EMBL" id="MBE5040326.1"/>
    </source>
</evidence>
<keyword evidence="3" id="KW-1185">Reference proteome</keyword>
<dbReference type="CDD" id="cd00143">
    <property type="entry name" value="PP2Cc"/>
    <property type="match status" value="1"/>
</dbReference>
<dbReference type="InterPro" id="IPR001932">
    <property type="entry name" value="PPM-type_phosphatase-like_dom"/>
</dbReference>
<gene>
    <name evidence="2" type="ORF">INF28_07600</name>
</gene>
<dbReference type="PANTHER" id="PTHR47992">
    <property type="entry name" value="PROTEIN PHOSPHATASE"/>
    <property type="match status" value="1"/>
</dbReference>
<name>A0A9D5M1C4_9FIRM</name>
<dbReference type="Proteomes" id="UP000806542">
    <property type="component" value="Unassembled WGS sequence"/>
</dbReference>
<dbReference type="SMART" id="SM00332">
    <property type="entry name" value="PP2Cc"/>
    <property type="match status" value="1"/>
</dbReference>
<dbReference type="InterPro" id="IPR015655">
    <property type="entry name" value="PP2C"/>
</dbReference>